<feature type="compositionally biased region" description="Acidic residues" evidence="3">
    <location>
        <begin position="99"/>
        <end position="111"/>
    </location>
</feature>
<dbReference type="SUPFAM" id="SSF48150">
    <property type="entry name" value="DNA-glycosylase"/>
    <property type="match status" value="1"/>
</dbReference>
<sequence>MTDDGLTEYERQRLAHVARNREYMARLGVLDLAATIAPPEPTNRAKRKAKRPPTEPTRRSGRVRNVKPEHDGSAVDALMDDEDVGGRRAKARRRARRDDDDDDDDDVDDDDVRIATGPAGAGVWSSEQAALEASTRWLEDARALMLARTASIAPKGGGKLTNVGARDAWRSEAVRRWGKGVPAADAVSDWEKWVTSRIGTPPPPSDLQLLQEYYAHDAWQLLVACVLMSRVSSWECKHNTISAFFAKYPTPTAALAAKPNDVLEVIRPLGLFPNRFRSVVEISAKILTEAGPLDVGPDQERKIYGVGEFGIDSFNVFCRGDLSVNPGDKTLQSFVNWQRRRGHEKKKK</sequence>
<proteinExistence type="predicted"/>
<feature type="region of interest" description="Disordered" evidence="3">
    <location>
        <begin position="33"/>
        <end position="120"/>
    </location>
</feature>
<dbReference type="GeneID" id="9682626"/>
<dbReference type="Gene3D" id="1.10.340.30">
    <property type="entry name" value="Hypothetical protein, domain 2"/>
    <property type="match status" value="1"/>
</dbReference>
<dbReference type="Proteomes" id="UP000001876">
    <property type="component" value="Unassembled WGS sequence"/>
</dbReference>
<gene>
    <name evidence="4" type="ORF">MICPUCDRAFT_49502</name>
</gene>
<dbReference type="OrthoDB" id="10265068at2759"/>
<dbReference type="RefSeq" id="XP_003056719.1">
    <property type="nucleotide sequence ID" value="XM_003056673.1"/>
</dbReference>
<evidence type="ECO:0000256" key="3">
    <source>
        <dbReference type="SAM" id="MobiDB-lite"/>
    </source>
</evidence>
<dbReference type="eggNOG" id="KOG4161">
    <property type="taxonomic scope" value="Eukaryota"/>
</dbReference>
<dbReference type="InterPro" id="IPR045138">
    <property type="entry name" value="MeCP2/MBD4"/>
</dbReference>
<name>C1MNX3_MICPC</name>
<evidence type="ECO:0000313" key="4">
    <source>
        <dbReference type="EMBL" id="EEH58364.1"/>
    </source>
</evidence>
<dbReference type="EMBL" id="GG663737">
    <property type="protein sequence ID" value="EEH58364.1"/>
    <property type="molecule type" value="Genomic_DNA"/>
</dbReference>
<dbReference type="GO" id="GO:0003824">
    <property type="term" value="F:catalytic activity"/>
    <property type="evidence" value="ECO:0007669"/>
    <property type="project" value="InterPro"/>
</dbReference>
<evidence type="ECO:0000256" key="2">
    <source>
        <dbReference type="ARBA" id="ARBA00023242"/>
    </source>
</evidence>
<dbReference type="KEGG" id="mpp:MICPUCDRAFT_49502"/>
<dbReference type="GO" id="GO:0006281">
    <property type="term" value="P:DNA repair"/>
    <property type="evidence" value="ECO:0007669"/>
    <property type="project" value="InterPro"/>
</dbReference>
<dbReference type="STRING" id="564608.C1MNX3"/>
<dbReference type="PANTHER" id="PTHR15074:SF0">
    <property type="entry name" value="METHYL-CPG-BINDING DOMAIN PROTEIN 4-LIKE PROTEIN"/>
    <property type="match status" value="1"/>
</dbReference>
<evidence type="ECO:0000313" key="5">
    <source>
        <dbReference type="Proteomes" id="UP000001876"/>
    </source>
</evidence>
<dbReference type="InterPro" id="IPR011257">
    <property type="entry name" value="DNA_glycosylase"/>
</dbReference>
<organism evidence="5">
    <name type="scientific">Micromonas pusilla (strain CCMP1545)</name>
    <name type="common">Picoplanktonic green alga</name>
    <dbReference type="NCBI Taxonomy" id="564608"/>
    <lineage>
        <taxon>Eukaryota</taxon>
        <taxon>Viridiplantae</taxon>
        <taxon>Chlorophyta</taxon>
        <taxon>Mamiellophyceae</taxon>
        <taxon>Mamiellales</taxon>
        <taxon>Mamiellaceae</taxon>
        <taxon>Micromonas</taxon>
    </lineage>
</organism>
<comment type="subcellular location">
    <subcellularLocation>
        <location evidence="1">Nucleus</location>
    </subcellularLocation>
</comment>
<dbReference type="AlphaFoldDB" id="C1MNX3"/>
<dbReference type="GO" id="GO:0005634">
    <property type="term" value="C:nucleus"/>
    <property type="evidence" value="ECO:0007669"/>
    <property type="project" value="UniProtKB-SubCell"/>
</dbReference>
<protein>
    <submittedName>
        <fullName evidence="4">Predicted protein</fullName>
    </submittedName>
</protein>
<keyword evidence="5" id="KW-1185">Reference proteome</keyword>
<keyword evidence="2" id="KW-0539">Nucleus</keyword>
<dbReference type="GO" id="GO:0003677">
    <property type="term" value="F:DNA binding"/>
    <property type="evidence" value="ECO:0007669"/>
    <property type="project" value="InterPro"/>
</dbReference>
<dbReference type="OMA" id="YYAHDAW"/>
<dbReference type="PANTHER" id="PTHR15074">
    <property type="entry name" value="METHYL-CPG-BINDING PROTEIN"/>
    <property type="match status" value="1"/>
</dbReference>
<evidence type="ECO:0000256" key="1">
    <source>
        <dbReference type="ARBA" id="ARBA00004123"/>
    </source>
</evidence>
<accession>C1MNX3</accession>
<reference evidence="4 5" key="1">
    <citation type="journal article" date="2009" name="Science">
        <title>Green evolution and dynamic adaptations revealed by genomes of the marine picoeukaryotes Micromonas.</title>
        <authorList>
            <person name="Worden A.Z."/>
            <person name="Lee J.H."/>
            <person name="Mock T."/>
            <person name="Rouze P."/>
            <person name="Simmons M.P."/>
            <person name="Aerts A.L."/>
            <person name="Allen A.E."/>
            <person name="Cuvelier M.L."/>
            <person name="Derelle E."/>
            <person name="Everett M.V."/>
            <person name="Foulon E."/>
            <person name="Grimwood J."/>
            <person name="Gundlach H."/>
            <person name="Henrissat B."/>
            <person name="Napoli C."/>
            <person name="McDonald S.M."/>
            <person name="Parker M.S."/>
            <person name="Rombauts S."/>
            <person name="Salamov A."/>
            <person name="Von Dassow P."/>
            <person name="Badger J.H."/>
            <person name="Coutinho P.M."/>
            <person name="Demir E."/>
            <person name="Dubchak I."/>
            <person name="Gentemann C."/>
            <person name="Eikrem W."/>
            <person name="Gready J.E."/>
            <person name="John U."/>
            <person name="Lanier W."/>
            <person name="Lindquist E.A."/>
            <person name="Lucas S."/>
            <person name="Mayer K.F."/>
            <person name="Moreau H."/>
            <person name="Not F."/>
            <person name="Otillar R."/>
            <person name="Panaud O."/>
            <person name="Pangilinan J."/>
            <person name="Paulsen I."/>
            <person name="Piegu B."/>
            <person name="Poliakov A."/>
            <person name="Robbens S."/>
            <person name="Schmutz J."/>
            <person name="Toulza E."/>
            <person name="Wyss T."/>
            <person name="Zelensky A."/>
            <person name="Zhou K."/>
            <person name="Armbrust E.V."/>
            <person name="Bhattacharya D."/>
            <person name="Goodenough U.W."/>
            <person name="Van de Peer Y."/>
            <person name="Grigoriev I.V."/>
        </authorList>
    </citation>
    <scope>NUCLEOTIDE SEQUENCE [LARGE SCALE GENOMIC DNA]</scope>
    <source>
        <strain evidence="4 5">CCMP1545</strain>
    </source>
</reference>